<evidence type="ECO:0000256" key="5">
    <source>
        <dbReference type="SAM" id="MobiDB-lite"/>
    </source>
</evidence>
<dbReference type="InterPro" id="IPR050109">
    <property type="entry name" value="HTH-type_TetR-like_transc_reg"/>
</dbReference>
<dbReference type="Gene3D" id="1.10.357.10">
    <property type="entry name" value="Tetracycline Repressor, domain 2"/>
    <property type="match status" value="2"/>
</dbReference>
<accession>A0A1H1VNY1</accession>
<evidence type="ECO:0000256" key="1">
    <source>
        <dbReference type="ARBA" id="ARBA00023015"/>
    </source>
</evidence>
<evidence type="ECO:0000256" key="3">
    <source>
        <dbReference type="ARBA" id="ARBA00023163"/>
    </source>
</evidence>
<evidence type="ECO:0000259" key="6">
    <source>
        <dbReference type="PROSITE" id="PS50977"/>
    </source>
</evidence>
<dbReference type="PRINTS" id="PR00455">
    <property type="entry name" value="HTHTETR"/>
</dbReference>
<evidence type="ECO:0000313" key="8">
    <source>
        <dbReference type="Proteomes" id="UP000198751"/>
    </source>
</evidence>
<dbReference type="GO" id="GO:0000976">
    <property type="term" value="F:transcription cis-regulatory region binding"/>
    <property type="evidence" value="ECO:0007669"/>
    <property type="project" value="TreeGrafter"/>
</dbReference>
<gene>
    <name evidence="7" type="ORF">SAMN04489743_1064</name>
</gene>
<dbReference type="PANTHER" id="PTHR30055">
    <property type="entry name" value="HTH-TYPE TRANSCRIPTIONAL REGULATOR RUTR"/>
    <property type="match status" value="1"/>
</dbReference>
<dbReference type="InterPro" id="IPR009057">
    <property type="entry name" value="Homeodomain-like_sf"/>
</dbReference>
<feature type="domain" description="HTH tetR-type" evidence="6">
    <location>
        <begin position="69"/>
        <end position="129"/>
    </location>
</feature>
<sequence>MSKDPEDTGAALADEAATDRAAGDRALADGAAADRALVDGAAAQVVLATAEMGTHPLDVAKARRPARTTATRQKLFDASMALIGERGAANVTVDEIAAAAGVSKGTVYYNFGSKSELIAQLLRHGVDILKARLLGAADAGNPRSGRPGKGNKTGAEAGRSTGLGGDPSVSDGDPLVAMEAMIGQAMDFMAEYPSFARLWVSENWRIPSEWQGTFAVLRGELLEVVGQAVDNVAKAYPVDESVPRGSLETAIFGACFVVGLDRQTYNPERTRDQSVAAIMAIMRGYVLKDAHPRG</sequence>
<dbReference type="SUPFAM" id="SSF46689">
    <property type="entry name" value="Homeodomain-like"/>
    <property type="match status" value="1"/>
</dbReference>
<evidence type="ECO:0000256" key="4">
    <source>
        <dbReference type="PROSITE-ProRule" id="PRU00335"/>
    </source>
</evidence>
<keyword evidence="8" id="KW-1185">Reference proteome</keyword>
<dbReference type="AlphaFoldDB" id="A0A1H1VNY1"/>
<dbReference type="GO" id="GO:0003700">
    <property type="term" value="F:DNA-binding transcription factor activity"/>
    <property type="evidence" value="ECO:0007669"/>
    <property type="project" value="TreeGrafter"/>
</dbReference>
<dbReference type="Pfam" id="PF00440">
    <property type="entry name" value="TetR_N"/>
    <property type="match status" value="1"/>
</dbReference>
<keyword evidence="2 4" id="KW-0238">DNA-binding</keyword>
<dbReference type="PROSITE" id="PS50977">
    <property type="entry name" value="HTH_TETR_2"/>
    <property type="match status" value="1"/>
</dbReference>
<dbReference type="InterPro" id="IPR001647">
    <property type="entry name" value="HTH_TetR"/>
</dbReference>
<keyword evidence="3" id="KW-0804">Transcription</keyword>
<feature type="DNA-binding region" description="H-T-H motif" evidence="4">
    <location>
        <begin position="92"/>
        <end position="111"/>
    </location>
</feature>
<dbReference type="Proteomes" id="UP000198751">
    <property type="component" value="Chromosome I"/>
</dbReference>
<proteinExistence type="predicted"/>
<dbReference type="EMBL" id="LT629779">
    <property type="protein sequence ID" value="SDS86597.1"/>
    <property type="molecule type" value="Genomic_DNA"/>
</dbReference>
<name>A0A1H1VNY1_9MICC</name>
<organism evidence="7 8">
    <name type="scientific">Pseudarthrobacter equi</name>
    <dbReference type="NCBI Taxonomy" id="728066"/>
    <lineage>
        <taxon>Bacteria</taxon>
        <taxon>Bacillati</taxon>
        <taxon>Actinomycetota</taxon>
        <taxon>Actinomycetes</taxon>
        <taxon>Micrococcales</taxon>
        <taxon>Micrococcaceae</taxon>
        <taxon>Pseudarthrobacter</taxon>
    </lineage>
</organism>
<protein>
    <submittedName>
        <fullName evidence="7">Regulatory protein, tetR family</fullName>
    </submittedName>
</protein>
<evidence type="ECO:0000256" key="2">
    <source>
        <dbReference type="ARBA" id="ARBA00023125"/>
    </source>
</evidence>
<dbReference type="PANTHER" id="PTHR30055:SF234">
    <property type="entry name" value="HTH-TYPE TRANSCRIPTIONAL REGULATOR BETI"/>
    <property type="match status" value="1"/>
</dbReference>
<evidence type="ECO:0000313" key="7">
    <source>
        <dbReference type="EMBL" id="SDS86597.1"/>
    </source>
</evidence>
<keyword evidence="1" id="KW-0805">Transcription regulation</keyword>
<reference evidence="8" key="1">
    <citation type="submission" date="2016-10" db="EMBL/GenBank/DDBJ databases">
        <authorList>
            <person name="Varghese N."/>
            <person name="Submissions S."/>
        </authorList>
    </citation>
    <scope>NUCLEOTIDE SEQUENCE [LARGE SCALE GENOMIC DNA]</scope>
    <source>
        <strain evidence="8">IMMIB L-1606</strain>
    </source>
</reference>
<feature type="region of interest" description="Disordered" evidence="5">
    <location>
        <begin position="139"/>
        <end position="169"/>
    </location>
</feature>